<dbReference type="RefSeq" id="WP_344812413.1">
    <property type="nucleotide sequence ID" value="NZ_BAAAYX010000005.1"/>
</dbReference>
<reference evidence="5" key="1">
    <citation type="journal article" date="2019" name="Int. J. Syst. Evol. Microbiol.">
        <title>The Global Catalogue of Microorganisms (GCM) 10K type strain sequencing project: providing services to taxonomists for standard genome sequencing and annotation.</title>
        <authorList>
            <consortium name="The Broad Institute Genomics Platform"/>
            <consortium name="The Broad Institute Genome Sequencing Center for Infectious Disease"/>
            <person name="Wu L."/>
            <person name="Ma J."/>
        </authorList>
    </citation>
    <scope>NUCLEOTIDE SEQUENCE [LARGE SCALE GENOMIC DNA]</scope>
    <source>
        <strain evidence="5">JCM 16548</strain>
    </source>
</reference>
<feature type="domain" description="FAD dependent oxidoreductase" evidence="3">
    <location>
        <begin position="19"/>
        <end position="84"/>
    </location>
</feature>
<dbReference type="Proteomes" id="UP001500051">
    <property type="component" value="Unassembled WGS sequence"/>
</dbReference>
<dbReference type="EMBL" id="BAAAYX010000005">
    <property type="protein sequence ID" value="GAA3704287.1"/>
    <property type="molecule type" value="Genomic_DNA"/>
</dbReference>
<proteinExistence type="inferred from homology"/>
<name>A0ABP7DGK8_9ACTN</name>
<accession>A0ABP7DGK8</accession>
<comment type="similarity">
    <text evidence="1">Belongs to the flavin-dependent halogenase family. Bacterial tryptophan halogenase subfamily.</text>
</comment>
<dbReference type="Pfam" id="PF01266">
    <property type="entry name" value="DAO"/>
    <property type="match status" value="1"/>
</dbReference>
<evidence type="ECO:0000259" key="3">
    <source>
        <dbReference type="Pfam" id="PF01266"/>
    </source>
</evidence>
<dbReference type="PANTHER" id="PTHR43747:SF1">
    <property type="entry name" value="SLR1998 PROTEIN"/>
    <property type="match status" value="1"/>
</dbReference>
<dbReference type="PANTHER" id="PTHR43747">
    <property type="entry name" value="FAD-BINDING PROTEIN"/>
    <property type="match status" value="1"/>
</dbReference>
<comment type="caution">
    <text evidence="4">The sequence shown here is derived from an EMBL/GenBank/DDBJ whole genome shotgun (WGS) entry which is preliminary data.</text>
</comment>
<evidence type="ECO:0000256" key="2">
    <source>
        <dbReference type="SAM" id="MobiDB-lite"/>
    </source>
</evidence>
<keyword evidence="5" id="KW-1185">Reference proteome</keyword>
<evidence type="ECO:0000313" key="4">
    <source>
        <dbReference type="EMBL" id="GAA3704287.1"/>
    </source>
</evidence>
<sequence>MSQLDSTTRGLDARPVHEVAVLGAGPTGLITALLLARAGCVVTVLDRDDAEPGTTADQAWSDWSRPGVNQFRQVHVALPRWYRLMRAELPDVADTLLALGGRSVNLLHLHPASATGGHQAGDEQFDTVTGRRPVIEAALASVAAAQPGLTVRRGARVIGLTTTTGADGNRRIGGVRTEDAVLETDLVVDATGHRSPVPGWLAPLGLAPVEERATVGLTYYTRHYHSPDGPPTGTGGALTHHQSYSVLTLPTDNGTWGLAIIVGSTDAATRRLREAPCWEAALRAGGVDERWLAGTPLDDVRPLAGLQDVVRHYAPEGVPVVDGLVAVGDAWATTSPFLGRGLSLGALQAVALRDAVTGHGSGGSRPVSIAYAALLRERVEPYVRATIGFGRHRVAEMAAEAAGQPYRTDDPAWAGSTALVAGASTDPLLLRAHATIASLLALPAEVFADPEIRAHVGPWFGSPPHPPDRPGRAALLDALTGTTTSRTTTTRTPQGALS</sequence>
<feature type="compositionally biased region" description="Low complexity" evidence="2">
    <location>
        <begin position="479"/>
        <end position="492"/>
    </location>
</feature>
<evidence type="ECO:0000313" key="5">
    <source>
        <dbReference type="Proteomes" id="UP001500051"/>
    </source>
</evidence>
<dbReference type="SUPFAM" id="SSF51905">
    <property type="entry name" value="FAD/NAD(P)-binding domain"/>
    <property type="match status" value="1"/>
</dbReference>
<dbReference type="InterPro" id="IPR006076">
    <property type="entry name" value="FAD-dep_OxRdtase"/>
</dbReference>
<dbReference type="InterPro" id="IPR036188">
    <property type="entry name" value="FAD/NAD-bd_sf"/>
</dbReference>
<organism evidence="4 5">
    <name type="scientific">Microlunatus aurantiacus</name>
    <dbReference type="NCBI Taxonomy" id="446786"/>
    <lineage>
        <taxon>Bacteria</taxon>
        <taxon>Bacillati</taxon>
        <taxon>Actinomycetota</taxon>
        <taxon>Actinomycetes</taxon>
        <taxon>Propionibacteriales</taxon>
        <taxon>Propionibacteriaceae</taxon>
        <taxon>Microlunatus</taxon>
    </lineage>
</organism>
<protein>
    <submittedName>
        <fullName evidence="4">FAD-dependent oxidoreductase</fullName>
    </submittedName>
</protein>
<gene>
    <name evidence="4" type="ORF">GCM10022204_22160</name>
</gene>
<evidence type="ECO:0000256" key="1">
    <source>
        <dbReference type="ARBA" id="ARBA00038396"/>
    </source>
</evidence>
<feature type="region of interest" description="Disordered" evidence="2">
    <location>
        <begin position="479"/>
        <end position="498"/>
    </location>
</feature>
<dbReference type="InterPro" id="IPR050816">
    <property type="entry name" value="Flavin-dep_Halogenase_NPB"/>
</dbReference>
<dbReference type="PRINTS" id="PR00420">
    <property type="entry name" value="RNGMNOXGNASE"/>
</dbReference>
<dbReference type="Gene3D" id="3.50.50.60">
    <property type="entry name" value="FAD/NAD(P)-binding domain"/>
    <property type="match status" value="1"/>
</dbReference>